<comment type="caution">
    <text evidence="1">The sequence shown here is derived from an EMBL/GenBank/DDBJ whole genome shotgun (WGS) entry which is preliminary data.</text>
</comment>
<accession>A0ABS7K7W3</accession>
<evidence type="ECO:0000313" key="2">
    <source>
        <dbReference type="Proteomes" id="UP000769780"/>
    </source>
</evidence>
<evidence type="ECO:0000313" key="1">
    <source>
        <dbReference type="EMBL" id="MBY0098359.1"/>
    </source>
</evidence>
<gene>
    <name evidence="1" type="ORF">H0185_16340</name>
</gene>
<dbReference type="Proteomes" id="UP000769780">
    <property type="component" value="Unassembled WGS sequence"/>
</dbReference>
<organism evidence="1 2">
    <name type="scientific">Mesobacillus maritimus</name>
    <dbReference type="NCBI Taxonomy" id="1643336"/>
    <lineage>
        <taxon>Bacteria</taxon>
        <taxon>Bacillati</taxon>
        <taxon>Bacillota</taxon>
        <taxon>Bacilli</taxon>
        <taxon>Bacillales</taxon>
        <taxon>Bacillaceae</taxon>
        <taxon>Mesobacillus</taxon>
    </lineage>
</organism>
<dbReference type="RefSeq" id="WP_221874582.1">
    <property type="nucleotide sequence ID" value="NZ_JACWFH010000023.1"/>
</dbReference>
<keyword evidence="2" id="KW-1185">Reference proteome</keyword>
<reference evidence="1 2" key="1">
    <citation type="submission" date="2020-07" db="EMBL/GenBank/DDBJ databases">
        <title>Fungal Genomes of the International Space Station.</title>
        <authorList>
            <person name="Seuylemezian A."/>
            <person name="Singh N.K."/>
            <person name="Wood J."/>
            <person name="Venkateswaran K."/>
        </authorList>
    </citation>
    <scope>NUCLEOTIDE SEQUENCE [LARGE SCALE GENOMIC DNA]</scope>
    <source>
        <strain evidence="1 2">PL-B2</strain>
    </source>
</reference>
<dbReference type="EMBL" id="JACWFH010000023">
    <property type="protein sequence ID" value="MBY0098359.1"/>
    <property type="molecule type" value="Genomic_DNA"/>
</dbReference>
<proteinExistence type="predicted"/>
<name>A0ABS7K7W3_9BACI</name>
<protein>
    <recommendedName>
        <fullName evidence="3">PH domain-containing protein</fullName>
    </recommendedName>
</protein>
<sequence length="65" mass="7698">MGKSTHRFIVNAVGKSGQIYLTQCKDKFELNQWLDARKNELVMEELQITDKHKHPLLKLFSFKKH</sequence>
<evidence type="ECO:0008006" key="3">
    <source>
        <dbReference type="Google" id="ProtNLM"/>
    </source>
</evidence>